<dbReference type="Proteomes" id="UP000291289">
    <property type="component" value="Unassembled WGS sequence"/>
</dbReference>
<gene>
    <name evidence="2" type="ORF">EJ419_01850</name>
</gene>
<keyword evidence="1" id="KW-0472">Membrane</keyword>
<evidence type="ECO:0000313" key="3">
    <source>
        <dbReference type="Proteomes" id="UP000291289"/>
    </source>
</evidence>
<dbReference type="EMBL" id="RXLP01000004">
    <property type="protein sequence ID" value="TCD54861.1"/>
    <property type="molecule type" value="Genomic_DNA"/>
</dbReference>
<proteinExistence type="predicted"/>
<feature type="transmembrane region" description="Helical" evidence="1">
    <location>
        <begin position="12"/>
        <end position="32"/>
    </location>
</feature>
<keyword evidence="3" id="KW-1185">Reference proteome</keyword>
<protein>
    <submittedName>
        <fullName evidence="2">Uncharacterized protein</fullName>
    </submittedName>
</protein>
<accession>A0A4R0QYU2</accession>
<dbReference type="OrthoDB" id="1750784at2"/>
<comment type="caution">
    <text evidence="2">The sequence shown here is derived from an EMBL/GenBank/DDBJ whole genome shotgun (WGS) entry which is preliminary data.</text>
</comment>
<dbReference type="RefSeq" id="WP_131283212.1">
    <property type="nucleotide sequence ID" value="NZ_RXLP01000004.1"/>
</dbReference>
<keyword evidence="1" id="KW-1133">Transmembrane helix</keyword>
<sequence length="177" mass="20538">MEHIIHFINEYPWVIIVILGIAFYINIIILFIKRYRKNRVTKLVQQVRNDAQTPQLFLQVHSGLGRFEDIAVFSEDEHGVRRDVPYMFNGKLLNPALILPEGDYIVSFTIIDRDEVGYRSKTGPYEVRVHIEFGQDSVLVFDNETKQGYQEFPKASLQDQSNVNSLQISTQGEKYAD</sequence>
<reference evidence="2 3" key="1">
    <citation type="submission" date="2018-12" db="EMBL/GenBank/DDBJ databases">
        <title>Alloscrdovia theropitheci sp. nov: a novel taxon from the feces of the bleeding-herat monkey (Theropithecus geleda).</title>
        <authorList>
            <person name="Modesto M."/>
        </authorList>
    </citation>
    <scope>NUCLEOTIDE SEQUENCE [LARGE SCALE GENOMIC DNA]</scope>
    <source>
        <strain evidence="2 3">GLDI4/2</strain>
    </source>
</reference>
<organism evidence="2 3">
    <name type="scientific">Alloscardovia theropitheci</name>
    <dbReference type="NCBI Taxonomy" id="2496842"/>
    <lineage>
        <taxon>Bacteria</taxon>
        <taxon>Bacillati</taxon>
        <taxon>Actinomycetota</taxon>
        <taxon>Actinomycetes</taxon>
        <taxon>Bifidobacteriales</taxon>
        <taxon>Bifidobacteriaceae</taxon>
        <taxon>Alloscardovia</taxon>
    </lineage>
</organism>
<keyword evidence="1" id="KW-0812">Transmembrane</keyword>
<evidence type="ECO:0000313" key="2">
    <source>
        <dbReference type="EMBL" id="TCD54861.1"/>
    </source>
</evidence>
<evidence type="ECO:0000256" key="1">
    <source>
        <dbReference type="SAM" id="Phobius"/>
    </source>
</evidence>
<dbReference type="AlphaFoldDB" id="A0A4R0QYU2"/>
<name>A0A4R0QYU2_9BIFI</name>